<organism evidence="1 2">
    <name type="scientific">Acinetobacter terrae</name>
    <dbReference type="NCBI Taxonomy" id="2731247"/>
    <lineage>
        <taxon>Bacteria</taxon>
        <taxon>Pseudomonadati</taxon>
        <taxon>Pseudomonadota</taxon>
        <taxon>Gammaproteobacteria</taxon>
        <taxon>Moraxellales</taxon>
        <taxon>Moraxellaceae</taxon>
        <taxon>Acinetobacter</taxon>
        <taxon>Acinetobacter Taxon 24</taxon>
    </lineage>
</organism>
<gene>
    <name evidence="1" type="ORF">HLH11_09545</name>
</gene>
<sequence>MLEYRQQDFSSFSDVHDHVWLYMLSLTESDLKNGCWMIWIIDHVNHPKFVSGNKEKLKNKQAA</sequence>
<proteinExistence type="predicted"/>
<protein>
    <submittedName>
        <fullName evidence="1">Uncharacterized protein</fullName>
    </submittedName>
</protein>
<evidence type="ECO:0000313" key="1">
    <source>
        <dbReference type="EMBL" id="NNH38885.1"/>
    </source>
</evidence>
<dbReference type="Proteomes" id="UP000532147">
    <property type="component" value="Unassembled WGS sequence"/>
</dbReference>
<accession>A0A8E4GLQ6</accession>
<name>A0A8E4GLQ6_9GAMM</name>
<evidence type="ECO:0000313" key="2">
    <source>
        <dbReference type="Proteomes" id="UP000532147"/>
    </source>
</evidence>
<dbReference type="AlphaFoldDB" id="A0A8E4GLQ6"/>
<reference evidence="1 2" key="1">
    <citation type="submission" date="2020-04" db="EMBL/GenBank/DDBJ databases">
        <title>Acinetobacter Taxon 24.</title>
        <authorList>
            <person name="Nemec A."/>
            <person name="Radolfova-Krizova L."/>
            <person name="Higgins P.G."/>
            <person name="Spanelova P."/>
        </authorList>
    </citation>
    <scope>NUCLEOTIDE SEQUENCE [LARGE SCALE GENOMIC DNA]</scope>
    <source>
        <strain evidence="1 2">ANC 4280</strain>
    </source>
</reference>
<dbReference type="RefSeq" id="WP_171534606.1">
    <property type="nucleotide sequence ID" value="NZ_JABERH010000024.1"/>
</dbReference>
<comment type="caution">
    <text evidence="1">The sequence shown here is derived from an EMBL/GenBank/DDBJ whole genome shotgun (WGS) entry which is preliminary data.</text>
</comment>
<dbReference type="EMBL" id="JABERH010000024">
    <property type="protein sequence ID" value="NNH38885.1"/>
    <property type="molecule type" value="Genomic_DNA"/>
</dbReference>